<evidence type="ECO:0000313" key="2">
    <source>
        <dbReference type="Proteomes" id="UP001055117"/>
    </source>
</evidence>
<name>A0ABQ4QG98_9HYPH</name>
<dbReference type="EMBL" id="BPQG01000030">
    <property type="protein sequence ID" value="GJD44217.1"/>
    <property type="molecule type" value="Genomic_DNA"/>
</dbReference>
<comment type="caution">
    <text evidence="1">The sequence shown here is derived from an EMBL/GenBank/DDBJ whole genome shotgun (WGS) entry which is preliminary data.</text>
</comment>
<dbReference type="Proteomes" id="UP001055117">
    <property type="component" value="Unassembled WGS sequence"/>
</dbReference>
<sequence>MQIVTNREANFNQPYIRYAQKVEAPIYTIEWEEHLDKNDPCRDTLTMNVVFPRLTALAFVREILSPEMLALKSDPHFDYDEDGAESGWAHTEVLGPSAYIYAMAAIAERMGAVRQYD</sequence>
<dbReference type="RefSeq" id="WP_238272142.1">
    <property type="nucleotide sequence ID" value="NZ_BPQG01000030.1"/>
</dbReference>
<keyword evidence="2" id="KW-1185">Reference proteome</keyword>
<evidence type="ECO:0000313" key="1">
    <source>
        <dbReference type="EMBL" id="GJD44217.1"/>
    </source>
</evidence>
<organism evidence="1 2">
    <name type="scientific">Methylobacterium cerastii</name>
    <dbReference type="NCBI Taxonomy" id="932741"/>
    <lineage>
        <taxon>Bacteria</taxon>
        <taxon>Pseudomonadati</taxon>
        <taxon>Pseudomonadota</taxon>
        <taxon>Alphaproteobacteria</taxon>
        <taxon>Hyphomicrobiales</taxon>
        <taxon>Methylobacteriaceae</taxon>
        <taxon>Methylobacterium</taxon>
    </lineage>
</organism>
<accession>A0ABQ4QG98</accession>
<protein>
    <submittedName>
        <fullName evidence="1">Uncharacterized protein</fullName>
    </submittedName>
</protein>
<proteinExistence type="predicted"/>
<gene>
    <name evidence="1" type="ORF">AFCDBAGC_2083</name>
</gene>
<reference evidence="1 2" key="1">
    <citation type="journal article" date="2021" name="Front. Microbiol.">
        <title>Comprehensive Comparative Genomics and Phenotyping of Methylobacterium Species.</title>
        <authorList>
            <person name="Alessa O."/>
            <person name="Ogura Y."/>
            <person name="Fujitani Y."/>
            <person name="Takami H."/>
            <person name="Hayashi T."/>
            <person name="Sahin N."/>
            <person name="Tani A."/>
        </authorList>
    </citation>
    <scope>NUCLEOTIDE SEQUENCE [LARGE SCALE GENOMIC DNA]</scope>
    <source>
        <strain evidence="1 2">DSM 23679</strain>
    </source>
</reference>